<dbReference type="InterPro" id="IPR020471">
    <property type="entry name" value="AKR"/>
</dbReference>
<reference evidence="3 4" key="1">
    <citation type="submission" date="2016-09" db="EMBL/GenBank/DDBJ databases">
        <title>Metabolic pathway, cell adaptation mechanisms and a novel monoxygenase revealed through proteogenomic-transcription analysis of a Sphingomonas haloaromaticamans strain degrading the fungicide ortho-phenylphenol.</title>
        <authorList>
            <person name="Perruchon C."/>
            <person name="Papadopoulou E.S."/>
            <person name="Rousidou C."/>
            <person name="Vasileiadis S."/>
            <person name="Tanou G."/>
            <person name="Amoutzias G."/>
            <person name="Molassiotis A."/>
            <person name="Karpouzas D.G."/>
        </authorList>
    </citation>
    <scope>NUCLEOTIDE SEQUENCE [LARGE SCALE GENOMIC DNA]</scope>
    <source>
        <strain evidence="3 4">P3</strain>
    </source>
</reference>
<dbReference type="Gene3D" id="3.20.20.100">
    <property type="entry name" value="NADP-dependent oxidoreductase domain"/>
    <property type="match status" value="1"/>
</dbReference>
<dbReference type="RefSeq" id="WP_070934131.1">
    <property type="nucleotide sequence ID" value="NZ_MIPT01000001.1"/>
</dbReference>
<organism evidence="3 4">
    <name type="scientific">Edaphosphingomonas haloaromaticamans</name>
    <dbReference type="NCBI Taxonomy" id="653954"/>
    <lineage>
        <taxon>Bacteria</taxon>
        <taxon>Pseudomonadati</taxon>
        <taxon>Pseudomonadota</taxon>
        <taxon>Alphaproteobacteria</taxon>
        <taxon>Sphingomonadales</taxon>
        <taxon>Rhizorhabdaceae</taxon>
        <taxon>Edaphosphingomonas</taxon>
    </lineage>
</organism>
<dbReference type="Proteomes" id="UP000179467">
    <property type="component" value="Unassembled WGS sequence"/>
</dbReference>
<dbReference type="PANTHER" id="PTHR43364:SF4">
    <property type="entry name" value="NAD(P)-LINKED OXIDOREDUCTASE SUPERFAMILY PROTEIN"/>
    <property type="match status" value="1"/>
</dbReference>
<dbReference type="GO" id="GO:0016491">
    <property type="term" value="F:oxidoreductase activity"/>
    <property type="evidence" value="ECO:0007669"/>
    <property type="project" value="UniProtKB-KW"/>
</dbReference>
<dbReference type="Pfam" id="PF00248">
    <property type="entry name" value="Aldo_ket_red"/>
    <property type="match status" value="1"/>
</dbReference>
<dbReference type="PRINTS" id="PR00069">
    <property type="entry name" value="ALDKETRDTASE"/>
</dbReference>
<dbReference type="AlphaFoldDB" id="A0A1S1HEY0"/>
<dbReference type="PANTHER" id="PTHR43364">
    <property type="entry name" value="NADH-SPECIFIC METHYLGLYOXAL REDUCTASE-RELATED"/>
    <property type="match status" value="1"/>
</dbReference>
<name>A0A1S1HEY0_9SPHN</name>
<keyword evidence="4" id="KW-1185">Reference proteome</keyword>
<dbReference type="FunFam" id="3.20.20.100:FF:000004">
    <property type="entry name" value="Oxidoreductase, aldo/keto reductase"/>
    <property type="match status" value="1"/>
</dbReference>
<evidence type="ECO:0000256" key="1">
    <source>
        <dbReference type="ARBA" id="ARBA00023002"/>
    </source>
</evidence>
<evidence type="ECO:0000259" key="2">
    <source>
        <dbReference type="Pfam" id="PF00248"/>
    </source>
</evidence>
<keyword evidence="1 3" id="KW-0560">Oxidoreductase</keyword>
<evidence type="ECO:0000313" key="3">
    <source>
        <dbReference type="EMBL" id="OHT20648.1"/>
    </source>
</evidence>
<evidence type="ECO:0000313" key="4">
    <source>
        <dbReference type="Proteomes" id="UP000179467"/>
    </source>
</evidence>
<gene>
    <name evidence="3" type="primary">yhdN_3</name>
    <name evidence="3" type="ORF">BHE75_02648</name>
</gene>
<dbReference type="OrthoDB" id="7181835at2"/>
<sequence length="311" mass="33307">MELRNLGKTGIKVSIVGLGCNNFGWKADLEGSRSIIDAALANGINFLDTSDSYGPSEDFIGEVLGARRKDIVLATKFGSPLDEEGKKKGASRAYIAQAVESSLKRLKTDWIDLYQLHFPDPETPIEETLRALDDLVRQGKVRAIGCSNLTGAMLREAMTVAADNGLTPFATTQNEYNLLFRGMEAELGDLIVEHGLGVLPYFPLANGVLTGKYKPGQPAPAGARLADAPAFFDPYKDPAKWELAARLEAFAVERGHSLIELAFSWLAAQPGVASIIAGASRPEQAAQNAGAAGWKLSATELAEIDWMTAAA</sequence>
<protein>
    <submittedName>
        <fullName evidence="3">General stress protein 69</fullName>
        <ecNumber evidence="3">1.1.1.-</ecNumber>
    </submittedName>
</protein>
<feature type="domain" description="NADP-dependent oxidoreductase" evidence="2">
    <location>
        <begin position="16"/>
        <end position="305"/>
    </location>
</feature>
<dbReference type="EC" id="1.1.1.-" evidence="3"/>
<dbReference type="InterPro" id="IPR036812">
    <property type="entry name" value="NAD(P)_OxRdtase_dom_sf"/>
</dbReference>
<comment type="caution">
    <text evidence="3">The sequence shown here is derived from an EMBL/GenBank/DDBJ whole genome shotgun (WGS) entry which is preliminary data.</text>
</comment>
<dbReference type="InterPro" id="IPR023210">
    <property type="entry name" value="NADP_OxRdtase_dom"/>
</dbReference>
<dbReference type="InterPro" id="IPR050523">
    <property type="entry name" value="AKR_Detox_Biosynth"/>
</dbReference>
<proteinExistence type="predicted"/>
<dbReference type="EMBL" id="MIPT01000001">
    <property type="protein sequence ID" value="OHT20648.1"/>
    <property type="molecule type" value="Genomic_DNA"/>
</dbReference>
<dbReference type="GO" id="GO:0005829">
    <property type="term" value="C:cytosol"/>
    <property type="evidence" value="ECO:0007669"/>
    <property type="project" value="UniProtKB-ARBA"/>
</dbReference>
<dbReference type="SUPFAM" id="SSF51430">
    <property type="entry name" value="NAD(P)-linked oxidoreductase"/>
    <property type="match status" value="1"/>
</dbReference>
<accession>A0A1S1HEY0</accession>